<dbReference type="Proteomes" id="UP000192273">
    <property type="component" value="Chromosome"/>
</dbReference>
<dbReference type="Pfam" id="PF13469">
    <property type="entry name" value="Sulfotransfer_3"/>
    <property type="match status" value="1"/>
</dbReference>
<dbReference type="RefSeq" id="WP_081507206.1">
    <property type="nucleotide sequence ID" value="NZ_CP020474.1"/>
</dbReference>
<keyword evidence="1" id="KW-0808">Transferase</keyword>
<dbReference type="InterPro" id="IPR027417">
    <property type="entry name" value="P-loop_NTPase"/>
</dbReference>
<accession>A0A1V0RNW9</accession>
<proteinExistence type="predicted"/>
<dbReference type="SUPFAM" id="SSF52540">
    <property type="entry name" value="P-loop containing nucleoside triphosphate hydrolases"/>
    <property type="match status" value="1"/>
</dbReference>
<dbReference type="KEGG" id="rmm:ROSMUCSMR3_01995"/>
<evidence type="ECO:0000313" key="1">
    <source>
        <dbReference type="EMBL" id="ARE83470.1"/>
    </source>
</evidence>
<gene>
    <name evidence="1" type="ORF">ROSMUCSMR3_01995</name>
</gene>
<reference evidence="1 2" key="1">
    <citation type="submission" date="2017-03" db="EMBL/GenBank/DDBJ databases">
        <title>Genome Sequence of Roseovarius mucosus strain SMR3 Isolated from a culture of the Diatom Skeletonema marinoi.</title>
        <authorList>
            <person name="Topel M."/>
            <person name="Pinder M."/>
            <person name="Johansson O.N."/>
            <person name="Kourtchenko O."/>
            <person name="Godhe A."/>
            <person name="Clarke A.K."/>
        </authorList>
    </citation>
    <scope>NUCLEOTIDE SEQUENCE [LARGE SCALE GENOMIC DNA]</scope>
    <source>
        <strain evidence="1 2">SMR3</strain>
    </source>
</reference>
<name>A0A1V0RNW9_9RHOB</name>
<dbReference type="GO" id="GO:0016740">
    <property type="term" value="F:transferase activity"/>
    <property type="evidence" value="ECO:0007669"/>
    <property type="project" value="UniProtKB-KW"/>
</dbReference>
<dbReference type="OrthoDB" id="9800698at2"/>
<dbReference type="Gene3D" id="3.40.50.300">
    <property type="entry name" value="P-loop containing nucleotide triphosphate hydrolases"/>
    <property type="match status" value="1"/>
</dbReference>
<evidence type="ECO:0000313" key="2">
    <source>
        <dbReference type="Proteomes" id="UP000192273"/>
    </source>
</evidence>
<sequence length="314" mass="35083">MTDQKYRVSHPHLSIRVATPPVTNPHVAIGGLGGSGTRVFAATLSEAGIRLGAQLNVPLDNLWFTVLFKRADWIQHGPPAAEVEIAAKLLRRAMTTGLCGTLSVEEHALLMRLRDLLPPNGSWQNGARAADAESLINSGPPKVGSDQPWGWKEPNTHVFLPHLAQVFPECRYIHVVRDGLDMAFSKNTWQARHWSHLFGLPQDPNTSLALHQLRYWIAANSAAIDFGRAHMPGRFLVMSYEAYCADPERHWPRLRRFLDLPDHTSLPANLLRPTTIGRSKEHDISQFPSDVVTRARDLQAEIDALHYLNAAYCL</sequence>
<dbReference type="EMBL" id="CP020474">
    <property type="protein sequence ID" value="ARE83470.1"/>
    <property type="molecule type" value="Genomic_DNA"/>
</dbReference>
<keyword evidence="2" id="KW-1185">Reference proteome</keyword>
<protein>
    <submittedName>
        <fullName evidence="1">Sulfotransferase family protein</fullName>
    </submittedName>
</protein>
<dbReference type="AlphaFoldDB" id="A0A1V0RNW9"/>
<organism evidence="1 2">
    <name type="scientific">Roseovarius mucosus</name>
    <dbReference type="NCBI Taxonomy" id="215743"/>
    <lineage>
        <taxon>Bacteria</taxon>
        <taxon>Pseudomonadati</taxon>
        <taxon>Pseudomonadota</taxon>
        <taxon>Alphaproteobacteria</taxon>
        <taxon>Rhodobacterales</taxon>
        <taxon>Roseobacteraceae</taxon>
        <taxon>Roseovarius</taxon>
    </lineage>
</organism>